<sequence>MAMSAKKDEDIPESEKWITEQHRHQGDLIVTGFTSLKEKCKTARILTPPGESAPLDRLDFKRGLVAQLKSSLLPELRQHTDTLADLLKPDTSLKGPTPKLDLLLEIQAGLDQTLEKIYAAVGDLCPGGDTAYITGNNDQDEHLNELKSYRLHGLYTEVTISFSDVYSPLFDDSSELIHQLKLSTGTGTHEADVPSARECIVADVSDCHEVIDLVTNWIEGSEFDIVQAPWVHDKYRIGEMLEIFMLLINRSPELRYLRAPLRPLREPVIELARKFVPIIKLLRLIFEKLSERGMNKKRLPTYTTMNSEQLDSIGKLVEQVVDVLETIKSTSYSSSLQSDDDTAGTLIYEVGSFEYRFENLFRLISLHFLPILPDTEGSPTQNYYQAWLDSWNDLFTIATNNFEDAVNDFLNNH</sequence>
<comment type="caution">
    <text evidence="1">The sequence shown here is derived from an EMBL/GenBank/DDBJ whole genome shotgun (WGS) entry which is preliminary data.</text>
</comment>
<reference evidence="2" key="1">
    <citation type="submission" date="2014-03" db="EMBL/GenBank/DDBJ databases">
        <title>The Genome Sequence of Puccinia striiformis f. sp. tritici PST-78.</title>
        <authorList>
            <consortium name="The Broad Institute Genome Sequencing Platform"/>
            <person name="Cuomo C."/>
            <person name="Hulbert S."/>
            <person name="Chen X."/>
            <person name="Walker B."/>
            <person name="Young S.K."/>
            <person name="Zeng Q."/>
            <person name="Gargeya S."/>
            <person name="Fitzgerald M."/>
            <person name="Haas B."/>
            <person name="Abouelleil A."/>
            <person name="Alvarado L."/>
            <person name="Arachchi H.M."/>
            <person name="Berlin A.M."/>
            <person name="Chapman S.B."/>
            <person name="Goldberg J."/>
            <person name="Griggs A."/>
            <person name="Gujja S."/>
            <person name="Hansen M."/>
            <person name="Howarth C."/>
            <person name="Imamovic A."/>
            <person name="Larimer J."/>
            <person name="McCowan C."/>
            <person name="Montmayeur A."/>
            <person name="Murphy C."/>
            <person name="Neiman D."/>
            <person name="Pearson M."/>
            <person name="Priest M."/>
            <person name="Roberts A."/>
            <person name="Saif S."/>
            <person name="Shea T."/>
            <person name="Sisk P."/>
            <person name="Sykes S."/>
            <person name="Wortman J."/>
            <person name="Nusbaum C."/>
            <person name="Birren B."/>
        </authorList>
    </citation>
    <scope>NUCLEOTIDE SEQUENCE [LARGE SCALE GENOMIC DNA]</scope>
    <source>
        <strain evidence="2">race PST-78</strain>
    </source>
</reference>
<dbReference type="AlphaFoldDB" id="A0A0L0VEF4"/>
<dbReference type="PANTHER" id="PTHR33069:SF3">
    <property type="entry name" value="DYNEIN HEAVY CHAIN TAIL DOMAIN-CONTAINING PROTEIN"/>
    <property type="match status" value="1"/>
</dbReference>
<evidence type="ECO:0000313" key="2">
    <source>
        <dbReference type="Proteomes" id="UP000054564"/>
    </source>
</evidence>
<dbReference type="PANTHER" id="PTHR33069">
    <property type="entry name" value="CHROMOSOME 7, WHOLE GENOME SHOTGUN SEQUENCE-RELATED"/>
    <property type="match status" value="1"/>
</dbReference>
<protein>
    <submittedName>
        <fullName evidence="1">Uncharacterized protein</fullName>
    </submittedName>
</protein>
<organism evidence="1 2">
    <name type="scientific">Puccinia striiformis f. sp. tritici PST-78</name>
    <dbReference type="NCBI Taxonomy" id="1165861"/>
    <lineage>
        <taxon>Eukaryota</taxon>
        <taxon>Fungi</taxon>
        <taxon>Dikarya</taxon>
        <taxon>Basidiomycota</taxon>
        <taxon>Pucciniomycotina</taxon>
        <taxon>Pucciniomycetes</taxon>
        <taxon>Pucciniales</taxon>
        <taxon>Pucciniaceae</taxon>
        <taxon>Puccinia</taxon>
    </lineage>
</organism>
<accession>A0A0L0VEF4</accession>
<proteinExistence type="predicted"/>
<evidence type="ECO:0000313" key="1">
    <source>
        <dbReference type="EMBL" id="KNE97655.1"/>
    </source>
</evidence>
<dbReference type="STRING" id="1165861.A0A0L0VEF4"/>
<dbReference type="OrthoDB" id="2506958at2759"/>
<gene>
    <name evidence="1" type="ORF">PSTG_09060</name>
</gene>
<dbReference type="EMBL" id="AJIL01000065">
    <property type="protein sequence ID" value="KNE97655.1"/>
    <property type="molecule type" value="Genomic_DNA"/>
</dbReference>
<keyword evidence="2" id="KW-1185">Reference proteome</keyword>
<dbReference type="Proteomes" id="UP000054564">
    <property type="component" value="Unassembled WGS sequence"/>
</dbReference>
<name>A0A0L0VEF4_9BASI</name>